<comment type="caution">
    <text evidence="1">The sequence shown here is derived from an EMBL/GenBank/DDBJ whole genome shotgun (WGS) entry which is preliminary data.</text>
</comment>
<dbReference type="AlphaFoldDB" id="A0A392NGL6"/>
<keyword evidence="2" id="KW-1185">Reference proteome</keyword>
<dbReference type="EMBL" id="LXQA010035623">
    <property type="protein sequence ID" value="MCH97674.1"/>
    <property type="molecule type" value="Genomic_DNA"/>
</dbReference>
<name>A0A392NGL6_9FABA</name>
<organism evidence="1 2">
    <name type="scientific">Trifolium medium</name>
    <dbReference type="NCBI Taxonomy" id="97028"/>
    <lineage>
        <taxon>Eukaryota</taxon>
        <taxon>Viridiplantae</taxon>
        <taxon>Streptophyta</taxon>
        <taxon>Embryophyta</taxon>
        <taxon>Tracheophyta</taxon>
        <taxon>Spermatophyta</taxon>
        <taxon>Magnoliopsida</taxon>
        <taxon>eudicotyledons</taxon>
        <taxon>Gunneridae</taxon>
        <taxon>Pentapetalae</taxon>
        <taxon>rosids</taxon>
        <taxon>fabids</taxon>
        <taxon>Fabales</taxon>
        <taxon>Fabaceae</taxon>
        <taxon>Papilionoideae</taxon>
        <taxon>50 kb inversion clade</taxon>
        <taxon>NPAAA clade</taxon>
        <taxon>Hologalegina</taxon>
        <taxon>IRL clade</taxon>
        <taxon>Trifolieae</taxon>
        <taxon>Trifolium</taxon>
    </lineage>
</organism>
<evidence type="ECO:0000313" key="1">
    <source>
        <dbReference type="EMBL" id="MCH97674.1"/>
    </source>
</evidence>
<protein>
    <submittedName>
        <fullName evidence="1">Uncharacterized protein</fullName>
    </submittedName>
</protein>
<proteinExistence type="predicted"/>
<sequence>MDQKALDTMLQGEVPEKVKRIFHYDCVNDYNSGAEQSGAERQHAAMRRLVVEQLAIATAPAGIAEGRSGTRPLQRDSPLCVFMEHKALFTAEIAGSAPLLLYGLPLSPSHDLVVLRD</sequence>
<evidence type="ECO:0000313" key="2">
    <source>
        <dbReference type="Proteomes" id="UP000265520"/>
    </source>
</evidence>
<reference evidence="1 2" key="1">
    <citation type="journal article" date="2018" name="Front. Plant Sci.">
        <title>Red Clover (Trifolium pratense) and Zigzag Clover (T. medium) - A Picture of Genomic Similarities and Differences.</title>
        <authorList>
            <person name="Dluhosova J."/>
            <person name="Istvanek J."/>
            <person name="Nedelnik J."/>
            <person name="Repkova J."/>
        </authorList>
    </citation>
    <scope>NUCLEOTIDE SEQUENCE [LARGE SCALE GENOMIC DNA]</scope>
    <source>
        <strain evidence="2">cv. 10/8</strain>
        <tissue evidence="1">Leaf</tissue>
    </source>
</reference>
<dbReference type="Proteomes" id="UP000265520">
    <property type="component" value="Unassembled WGS sequence"/>
</dbReference>
<feature type="non-terminal residue" evidence="1">
    <location>
        <position position="117"/>
    </location>
</feature>
<accession>A0A392NGL6</accession>